<name>A0A6J5L6V5_9CAUD</name>
<sequence length="294" mass="33725">MFINELFLNEISNDLRRSYLDRAGKHVDRRLERIAKVRDSLNKGYEIYHADRPTNGSAIVDRFEADTPALARQYYERFIHDYESDQDFDLRLRRATGIMEVTLVPSVAKSKREHLDVMPNDGKPIPQGDEEHYLGNLVADMGHGYQLWSWVSHGTVTYYVFDTDTRTSQLGTTGRPYTTHHNSFVVQGVYSGPKNRYRAADLYAFLILDQGLTLVSDNKQSAGGYRVWQELEQRYGRRINIHGFDTSTDKGVNVTTQDEPDTHVDRDTVKRAGPQMKKELGSISRDLRFVASAK</sequence>
<accession>A0A6J5L6V5</accession>
<gene>
    <name evidence="1" type="ORF">UFOVP112_350</name>
</gene>
<proteinExistence type="predicted"/>
<organism evidence="1">
    <name type="scientific">uncultured Caudovirales phage</name>
    <dbReference type="NCBI Taxonomy" id="2100421"/>
    <lineage>
        <taxon>Viruses</taxon>
        <taxon>Duplodnaviria</taxon>
        <taxon>Heunggongvirae</taxon>
        <taxon>Uroviricota</taxon>
        <taxon>Caudoviricetes</taxon>
        <taxon>Peduoviridae</taxon>
        <taxon>Maltschvirus</taxon>
        <taxon>Maltschvirus maltsch</taxon>
    </lineage>
</organism>
<dbReference type="EMBL" id="LR796233">
    <property type="protein sequence ID" value="CAB4129252.1"/>
    <property type="molecule type" value="Genomic_DNA"/>
</dbReference>
<reference evidence="1" key="1">
    <citation type="submission" date="2020-04" db="EMBL/GenBank/DDBJ databases">
        <authorList>
            <person name="Chiriac C."/>
            <person name="Salcher M."/>
            <person name="Ghai R."/>
            <person name="Kavagutti S V."/>
        </authorList>
    </citation>
    <scope>NUCLEOTIDE SEQUENCE</scope>
</reference>
<protein>
    <submittedName>
        <fullName evidence="1">Uncharacterized protein</fullName>
    </submittedName>
</protein>
<evidence type="ECO:0000313" key="1">
    <source>
        <dbReference type="EMBL" id="CAB4129252.1"/>
    </source>
</evidence>